<comment type="caution">
    <text evidence="15">The sequence shown here is derived from an EMBL/GenBank/DDBJ whole genome shotgun (WGS) entry which is preliminary data.</text>
</comment>
<dbReference type="Pfam" id="PF15785">
    <property type="entry name" value="SMG1"/>
    <property type="match status" value="1"/>
</dbReference>
<sequence>MMQQGLHHQQQQLAALLSVALPKDDSTSSSSSSSSAAAAAAASTAAAASDGGGEGDDSARLGAINSLHRAILYPPNSLLVTHSATFLAQGFSQLLSNKSYTVRQAAAIAYGALCAVVCSIPITSNGRQNHVILGSMVERFIGWALPLLNNFSGADGTTELALESLREFLNVGDVGGIERYALPILKACQVLLEDERTSLSLLHRLLGVLTLISSKFSRCFQPHFLDIVDLLLGWALVPDLSESDRRVIMDSFLQFQKHWVGNLQFSLGLLSKFLGDMDVLLQDGSPGTPQQFRRLLALLSCFSTVLQSAASGLLEINLLQQITEPLSRMLPRLLGCLAMVGRKFGWSEWIGDSWKCLTLLAEILCERFSPFYPLAVDILFQSLEMNHPNQLMGPGKITSFQVHGVLKTNLQLLSLQKLGLLASSVQKVLQFDAPVSQMRLHPNHLVTGSSAATYIFLLQHGNNEVVQQAVASLSEELELLKGMLGKTLGHGDGVNSILDTKSYSKNELFALIKFDLKVLLTCVSLGGRGSLVGQPDTATLYLKRSENLVSFIIEKLNPFDSCIQAFVEMQVNIIKTLETLTTVEFLSKCSLRYQSNGKTSLDVAAEKVPADNHRDGLSSVITDHLRKYNLLLVKALHVSSPLAVKEVALDWMQKFCENIMATYENSNTKTYSYEAFEYAGIVGNIVFSILDAVSDREPKVRLRVALVLELLLQARLVDPMYFYPIAEMVLEKLGDPDSDIKYTFVRLFAHVLPTTIYSCGLHNYGIPTTSNPGILRLGSSSNLHWKQVFALKQLRQQLHSQQLVSILSYISQRWKVPLSSWIQRLIHNCRRSKDLVFNQTEEAGNFGSTGVWLDIKVDEDILERSCSVNNLAGAWWAVHEAARFCIAMRLRTNLGGPTQTFAALERMLLDIAHLLQLDSEQIDGNLSMIGSSGAHLLPMRLLLDFVEALKKNVYNAYEGSAVLPSATRQSSLFFRANKKVCEEWFSRICEPMMNAGLALQCQDAIIQYCSLRLQDLKNLVASALKDQSRTQLAESLHNSRARFSGDILRVLRNMALALCKNHEADALIGLQKWVSMAFSSLFMEENQTHSQSGEMGPFIWITGLVYQAQGQYEKAAAHFIHLLQSDESLSTMGSDGVQFAIARIIESYTAVSDWKSLESWLLELQTLRAKHAGRSYSGALTTAGNEINAIHALARFDEGDFPAAWSYLDLTPKSSSELTLDPKLALQRSEQMLLQAMLFQNEGKIDKIPHELQKAKSMLEEMLSVLPLDDLAEAAAHATQLHCIFAFEEGYKLKGSQDKPKQLQSILSSYVQSLQSPISRVHQDCNSWLKLLRVYQTIFPTSLVTLKICLNLLSLTRKQGNLMLANRLNSVLRDHVLSYPEESLRDFLILNLQYEGILLMHAENKFEDAFTNLWSFVRPFMVSSASIVSNADDNILKAKACLKLANWLRWDHSDVNLDIFVLKMRADFDMADSSFLGQDGSSCSNEDLASRPKLGPIIEEIVGTAMKLSTHLCPTMGKSWISYASWCFNQAKDSLFNPHEPILHSCSFSPALVTEILPERFKLNDVEIVRVKSLILQLFQNKGDAEGFADEQREQNISIDSPELNLSNDSPVRALVQQAVNIIEAAAGAPGAENSSGECLSATIASQLKFFFLCANVGLDETDILSIVDDLLDVWLSLRTRRVSLFGHAAHGFIQYLSFSSAKLCHGQLTGFDCESLKQKTGSYTLRAILYVLHILLNYGVELKDTLVPALLTIPLWPWQEVTPQLFARLSSHPEQVVRKQLEGLLMMLAKQSPWSIVYPTLVDVNAYAEKPSEELQHIMGCLTELYPRLIQDVQLMINELGNMTVLWEELWLSTLQDLHTDVMRRINVLKEEAARIAENVTLSQSEKNKINAAKYSAMMAPIVVALERRLASTSRKPETPHELWFHEEYKEQIKSAIVIFKTPPASAAALGDVWRPFDNIAASLASYQRKLSVSLKEVAPQLALLSSSDVPMPGLEKHVTLSESDIGLTNSLQGIVTIASFSEQVAILSTKTKPKKLVILGSDGQKYTYLLKGREDLRLDARIMQLLQAINGFLHSTPATRSHSLGIRYYSVTPISGRAGLIQWVDNVISIYSVFKSWQNRVQLAQLSALAAGNATNSVPPPVPRPSDMFYGKIIPALKEKGIRRVISRRDWPHEVKRKVLLDLMKEAPRQLLHQELWCASEGFKAFSSKLKRYSGSVAAMSMVGHILGLGDRHLDNILIDFSKGDIVHIDYNVCFDKGQRLKVPEIVPFRLTQTIEAALGLTGIEGTFRSSCEAVVDVLRKNKDVLLMLLEVFVWDPLEEWTRGDFHDDAAIGGEERKGMELAVSLSLFASRVQEIRVPLQEHHDLLLATLPAIESSLERFADVLNRYESVSALFSQADQERSKLILHETSAKSIVSDATLNSENTRASFESKAQEFAQSKARVAEKAQEAATWMEQHGRIIDALRSNLITEINVSINLSGMEEDFSLTSAVLVAGVPLTIVPEPTQVQCHDIDREVFQLIAELDDGLSSARTALQAYSLALQRILPLNYLSTSAVHGWAQVLQLAVNALSSDILSLALRQASELMEKVNGDNPDSVKNSHGDLCLKVEKYAVEIERVEEECAELVNSIGSETESKAKDRVLSAFMRYMQAAGLVRKEDSMSSIQSGQSKYDGTRDARLRGELEEKKEKVLSILNTALSSLYIDVKSRILNMFRDSTKGRSVNSRMQYDFGTIFSELEEQVEKCALLAGFVNEIQHIISREIPSIDADKGHSKYFSERNWVSIFGTSLHSCKSLLGQMTEVVLPDVIRSAVSFNSEVMDAFGLISQIRGSVDMALEQLLELEMERASLVELEQNYFIKVGHITEQQLALEEAAVKGRDHLSWEEAEELASQEEACRAQLDQLHRTWSQRDVRTSSLIKREADIKHALVSSERHFQSLISVDEEREQHNVTIKMLLSTLVKPFSELESMDKSLSSFGVSATSHSKDIPNLVDLMSSGDPMSEYIWKFGGLLDSHSFFIWKIVLVDSFLDSCIHDVASYVDQNLGFDQLFNVVKKKLEAQLQEHIGQYLKERVVPALVALLERENDHLKQLTEATKNVAFDQAKRDVGAVRRVQLMLEEYCNAHETARAARSAASLMKRQVNELREALRKTGLEIVQMEWMHDITLTSSHNTRVTFQKFLPSDDNLYPIISNLSRAKLLESMQSAVSKIARSKEGLQACERNSVTAEAQLERAMGWACGGPNSSATGNASAKSSGIPPEFHDHLMKRRQLLWETKEKASDIMKICMSLLDFEASRDGIFRFPGEIYAYRPGGDGRTWQEAYLNALEKLEENYHSFMRSEQEWKLAQRTMEAASNGLYSATNELCIASLKAKSASGDLHSTVLAMRDCAYEASVALSAFCRVSKTHTALTSECGSMLEEVLAITDDLQDVHSLGKESAAVHHSLMEDLSKANAILLPLEAVLSIDVAAMTGAMFREQESSKEIPPIHGQAIYQSYFLRIREACQTFKPLVPSLTSSVKGLYSMLTRLARTASLHAGNLHKNSKINEREYILSLGQALEGLGESQEVKSQGINSSRSDLAGDATEFADKEGGSLSISDSGSTENFLGVTVLSLQDKGWISPPDSICSSISESCLDPAEEIVPDCLNKLAEDMGQLLHGSSATGQNTAPFSQTDFREISHFGQLESKYVEVNVVDTVSGKSVVNEPNESLKVGTSPSNESETVPSYSLHSLNENSDEKAGVKDEIFASNKVKTEDEDRDAPVPNMHGGSRVGQGKNAYALSVLRRIEMKLDGRDVGDNRDISIAEQVDYLLRQATSIDNLCNMYEGWTPWI</sequence>
<dbReference type="GO" id="GO:0005524">
    <property type="term" value="F:ATP binding"/>
    <property type="evidence" value="ECO:0007669"/>
    <property type="project" value="UniProtKB-KW"/>
</dbReference>
<dbReference type="Proteomes" id="UP000237347">
    <property type="component" value="Unassembled WGS sequence"/>
</dbReference>
<evidence type="ECO:0000256" key="11">
    <source>
        <dbReference type="SAM" id="MobiDB-lite"/>
    </source>
</evidence>
<comment type="catalytic activity">
    <reaction evidence="9">
        <text>L-threonyl-[protein] + ATP = O-phospho-L-threonyl-[protein] + ADP + H(+)</text>
        <dbReference type="Rhea" id="RHEA:46608"/>
        <dbReference type="Rhea" id="RHEA-COMP:11060"/>
        <dbReference type="Rhea" id="RHEA-COMP:11605"/>
        <dbReference type="ChEBI" id="CHEBI:15378"/>
        <dbReference type="ChEBI" id="CHEBI:30013"/>
        <dbReference type="ChEBI" id="CHEBI:30616"/>
        <dbReference type="ChEBI" id="CHEBI:61977"/>
        <dbReference type="ChEBI" id="CHEBI:456216"/>
        <dbReference type="EC" id="2.7.11.1"/>
    </reaction>
</comment>
<name>A0AAW0KSL2_QUESU</name>
<dbReference type="Pfam" id="PF02260">
    <property type="entry name" value="FATC"/>
    <property type="match status" value="1"/>
</dbReference>
<dbReference type="InterPro" id="IPR050517">
    <property type="entry name" value="DDR_Repair_Kinase"/>
</dbReference>
<evidence type="ECO:0000256" key="2">
    <source>
        <dbReference type="ARBA" id="ARBA00012513"/>
    </source>
</evidence>
<keyword evidence="7" id="KW-0067">ATP-binding</keyword>
<gene>
    <name evidence="15" type="primary">Smg1_1</name>
    <name evidence="15" type="ORF">CFP56_014649</name>
</gene>
<dbReference type="SMART" id="SM01345">
    <property type="entry name" value="Rapamycin_bind"/>
    <property type="match status" value="1"/>
</dbReference>
<keyword evidence="16" id="KW-1185">Reference proteome</keyword>
<evidence type="ECO:0000256" key="9">
    <source>
        <dbReference type="ARBA" id="ARBA00047899"/>
    </source>
</evidence>
<dbReference type="PROSITE" id="PS51190">
    <property type="entry name" value="FATC"/>
    <property type="match status" value="1"/>
</dbReference>
<dbReference type="PROSITE" id="PS00916">
    <property type="entry name" value="PI3_4_KINASE_2"/>
    <property type="match status" value="1"/>
</dbReference>
<dbReference type="PROSITE" id="PS51189">
    <property type="entry name" value="FAT"/>
    <property type="match status" value="1"/>
</dbReference>
<evidence type="ECO:0000313" key="16">
    <source>
        <dbReference type="Proteomes" id="UP000237347"/>
    </source>
</evidence>
<evidence type="ECO:0000259" key="12">
    <source>
        <dbReference type="PROSITE" id="PS50290"/>
    </source>
</evidence>
<feature type="compositionally biased region" description="Basic and acidic residues" evidence="11">
    <location>
        <begin position="3732"/>
        <end position="3752"/>
    </location>
</feature>
<keyword evidence="3" id="KW-0723">Serine/threonine-protein kinase</keyword>
<dbReference type="PANTHER" id="PTHR11139">
    <property type="entry name" value="ATAXIA TELANGIECTASIA MUTATED ATM -RELATED"/>
    <property type="match status" value="1"/>
</dbReference>
<dbReference type="InterPro" id="IPR036940">
    <property type="entry name" value="PI3/4_kinase_cat_sf"/>
</dbReference>
<dbReference type="Gene3D" id="3.30.1010.10">
    <property type="entry name" value="Phosphatidylinositol 3-kinase Catalytic Subunit, Chain A, domain 4"/>
    <property type="match status" value="1"/>
</dbReference>
<dbReference type="PANTHER" id="PTHR11139:SF71">
    <property type="entry name" value="SERINE_THREONINE-PROTEIN KINASE SMG1"/>
    <property type="match status" value="1"/>
</dbReference>
<dbReference type="Pfam" id="PF00454">
    <property type="entry name" value="PI3_PI4_kinase"/>
    <property type="match status" value="1"/>
</dbReference>
<dbReference type="InterPro" id="IPR011009">
    <property type="entry name" value="Kinase-like_dom_sf"/>
</dbReference>
<dbReference type="SUPFAM" id="SSF48371">
    <property type="entry name" value="ARM repeat"/>
    <property type="match status" value="1"/>
</dbReference>
<dbReference type="EC" id="2.7.11.1" evidence="2"/>
<evidence type="ECO:0000256" key="7">
    <source>
        <dbReference type="ARBA" id="ARBA00022840"/>
    </source>
</evidence>
<proteinExistence type="inferred from homology"/>
<feature type="domain" description="FATC" evidence="14">
    <location>
        <begin position="3796"/>
        <end position="3828"/>
    </location>
</feature>
<evidence type="ECO:0000256" key="6">
    <source>
        <dbReference type="ARBA" id="ARBA00022777"/>
    </source>
</evidence>
<dbReference type="GO" id="GO:0000184">
    <property type="term" value="P:nuclear-transcribed mRNA catabolic process, nonsense-mediated decay"/>
    <property type="evidence" value="ECO:0007669"/>
    <property type="project" value="UniProtKB-KW"/>
</dbReference>
<evidence type="ECO:0000256" key="1">
    <source>
        <dbReference type="ARBA" id="ARBA00011031"/>
    </source>
</evidence>
<feature type="domain" description="FAT" evidence="13">
    <location>
        <begin position="1179"/>
        <end position="1807"/>
    </location>
</feature>
<comment type="catalytic activity">
    <reaction evidence="10">
        <text>L-seryl-[protein] + ATP = O-phospho-L-seryl-[protein] + ADP + H(+)</text>
        <dbReference type="Rhea" id="RHEA:17989"/>
        <dbReference type="Rhea" id="RHEA-COMP:9863"/>
        <dbReference type="Rhea" id="RHEA-COMP:11604"/>
        <dbReference type="ChEBI" id="CHEBI:15378"/>
        <dbReference type="ChEBI" id="CHEBI:29999"/>
        <dbReference type="ChEBI" id="CHEBI:30616"/>
        <dbReference type="ChEBI" id="CHEBI:83421"/>
        <dbReference type="ChEBI" id="CHEBI:456216"/>
        <dbReference type="EC" id="2.7.11.1"/>
    </reaction>
</comment>
<accession>A0AAW0KSL2</accession>
<organism evidence="15 16">
    <name type="scientific">Quercus suber</name>
    <name type="common">Cork oak</name>
    <dbReference type="NCBI Taxonomy" id="58331"/>
    <lineage>
        <taxon>Eukaryota</taxon>
        <taxon>Viridiplantae</taxon>
        <taxon>Streptophyta</taxon>
        <taxon>Embryophyta</taxon>
        <taxon>Tracheophyta</taxon>
        <taxon>Spermatophyta</taxon>
        <taxon>Magnoliopsida</taxon>
        <taxon>eudicotyledons</taxon>
        <taxon>Gunneridae</taxon>
        <taxon>Pentapetalae</taxon>
        <taxon>rosids</taxon>
        <taxon>fabids</taxon>
        <taxon>Fagales</taxon>
        <taxon>Fagaceae</taxon>
        <taxon>Quercus</taxon>
    </lineage>
</organism>
<evidence type="ECO:0000259" key="14">
    <source>
        <dbReference type="PROSITE" id="PS51190"/>
    </source>
</evidence>
<dbReference type="GO" id="GO:0004674">
    <property type="term" value="F:protein serine/threonine kinase activity"/>
    <property type="evidence" value="ECO:0007669"/>
    <property type="project" value="UniProtKB-KW"/>
</dbReference>
<dbReference type="SMART" id="SM00146">
    <property type="entry name" value="PI3Kc"/>
    <property type="match status" value="1"/>
</dbReference>
<dbReference type="FunFam" id="3.30.1010.10:FF:000029">
    <property type="entry name" value="Serine/threonine-protein kinase SMG1"/>
    <property type="match status" value="1"/>
</dbReference>
<dbReference type="InterPro" id="IPR031559">
    <property type="entry name" value="SMG1"/>
</dbReference>
<evidence type="ECO:0000259" key="13">
    <source>
        <dbReference type="PROSITE" id="PS51189"/>
    </source>
</evidence>
<dbReference type="InterPro" id="IPR003152">
    <property type="entry name" value="FATC_dom"/>
</dbReference>
<dbReference type="InterPro" id="IPR016024">
    <property type="entry name" value="ARM-type_fold"/>
</dbReference>
<keyword evidence="5" id="KW-0547">Nucleotide-binding</keyword>
<dbReference type="InterPro" id="IPR018936">
    <property type="entry name" value="PI3/4_kinase_CS"/>
</dbReference>
<reference evidence="15 16" key="1">
    <citation type="journal article" date="2018" name="Sci. Data">
        <title>The draft genome sequence of cork oak.</title>
        <authorList>
            <person name="Ramos A.M."/>
            <person name="Usie A."/>
            <person name="Barbosa P."/>
            <person name="Barros P.M."/>
            <person name="Capote T."/>
            <person name="Chaves I."/>
            <person name="Simoes F."/>
            <person name="Abreu I."/>
            <person name="Carrasquinho I."/>
            <person name="Faro C."/>
            <person name="Guimaraes J.B."/>
            <person name="Mendonca D."/>
            <person name="Nobrega F."/>
            <person name="Rodrigues L."/>
            <person name="Saibo N.J.M."/>
            <person name="Varela M.C."/>
            <person name="Egas C."/>
            <person name="Matos J."/>
            <person name="Miguel C.M."/>
            <person name="Oliveira M.M."/>
            <person name="Ricardo C.P."/>
            <person name="Goncalves S."/>
        </authorList>
    </citation>
    <scope>NUCLEOTIDE SEQUENCE [LARGE SCALE GENOMIC DNA]</scope>
    <source>
        <strain evidence="16">cv. HL8</strain>
    </source>
</reference>
<dbReference type="SMART" id="SM01343">
    <property type="entry name" value="FATC"/>
    <property type="match status" value="1"/>
</dbReference>
<feature type="domain" description="PI3K/PI4K catalytic" evidence="12">
    <location>
        <begin position="2022"/>
        <end position="2363"/>
    </location>
</feature>
<dbReference type="InterPro" id="IPR014009">
    <property type="entry name" value="PIK_FAT"/>
</dbReference>
<dbReference type="InterPro" id="IPR039414">
    <property type="entry name" value="SMG1_PIKKc"/>
</dbReference>
<keyword evidence="8" id="KW-0866">Nonsense-mediated mRNA decay</keyword>
<dbReference type="CDD" id="cd05170">
    <property type="entry name" value="PIKKc_SMG1"/>
    <property type="match status" value="1"/>
</dbReference>
<evidence type="ECO:0000256" key="10">
    <source>
        <dbReference type="ARBA" id="ARBA00048679"/>
    </source>
</evidence>
<dbReference type="FunFam" id="1.10.1070.11:FF:000023">
    <property type="entry name" value="serine/threonine-protein kinase SMG1 isoform X1"/>
    <property type="match status" value="1"/>
</dbReference>
<evidence type="ECO:0000313" key="15">
    <source>
        <dbReference type="EMBL" id="KAK7841945.1"/>
    </source>
</evidence>
<dbReference type="GO" id="GO:0005634">
    <property type="term" value="C:nucleus"/>
    <property type="evidence" value="ECO:0007669"/>
    <property type="project" value="TreeGrafter"/>
</dbReference>
<evidence type="ECO:0000256" key="4">
    <source>
        <dbReference type="ARBA" id="ARBA00022679"/>
    </source>
</evidence>
<feature type="compositionally biased region" description="Polar residues" evidence="11">
    <location>
        <begin position="3702"/>
        <end position="3730"/>
    </location>
</feature>
<keyword evidence="6 15" id="KW-0418">Kinase</keyword>
<comment type="similarity">
    <text evidence="1">Belongs to the PI3/PI4-kinase family.</text>
</comment>
<evidence type="ECO:0000256" key="3">
    <source>
        <dbReference type="ARBA" id="ARBA00022527"/>
    </source>
</evidence>
<dbReference type="PROSITE" id="PS50290">
    <property type="entry name" value="PI3_4_KINASE_3"/>
    <property type="match status" value="1"/>
</dbReference>
<dbReference type="EMBL" id="PKMF04000230">
    <property type="protein sequence ID" value="KAK7841945.1"/>
    <property type="molecule type" value="Genomic_DNA"/>
</dbReference>
<dbReference type="Gene3D" id="1.10.1070.11">
    <property type="entry name" value="Phosphatidylinositol 3-/4-kinase, catalytic domain"/>
    <property type="match status" value="1"/>
</dbReference>
<dbReference type="SUPFAM" id="SSF56112">
    <property type="entry name" value="Protein kinase-like (PK-like)"/>
    <property type="match status" value="1"/>
</dbReference>
<feature type="region of interest" description="Disordered" evidence="11">
    <location>
        <begin position="3702"/>
        <end position="3768"/>
    </location>
</feature>
<dbReference type="InterPro" id="IPR000403">
    <property type="entry name" value="PI3/4_kinase_cat_dom"/>
</dbReference>
<evidence type="ECO:0000256" key="8">
    <source>
        <dbReference type="ARBA" id="ARBA00023161"/>
    </source>
</evidence>
<protein>
    <recommendedName>
        <fullName evidence="2">non-specific serine/threonine protein kinase</fullName>
        <ecNumber evidence="2">2.7.11.1</ecNumber>
    </recommendedName>
</protein>
<keyword evidence="4" id="KW-0808">Transferase</keyword>
<evidence type="ECO:0000256" key="5">
    <source>
        <dbReference type="ARBA" id="ARBA00022741"/>
    </source>
</evidence>